<dbReference type="SUPFAM" id="SSF49464">
    <property type="entry name" value="Carboxypeptidase regulatory domain-like"/>
    <property type="match status" value="1"/>
</dbReference>
<name>A0A8S3YKA8_9EUPU</name>
<proteinExistence type="predicted"/>
<dbReference type="InterPro" id="IPR050753">
    <property type="entry name" value="Peptidase_M14_domain"/>
</dbReference>
<keyword evidence="2" id="KW-1185">Reference proteome</keyword>
<dbReference type="EMBL" id="CAJHNH020000178">
    <property type="protein sequence ID" value="CAG5115881.1"/>
    <property type="molecule type" value="Genomic_DNA"/>
</dbReference>
<dbReference type="GO" id="GO:0006518">
    <property type="term" value="P:peptide metabolic process"/>
    <property type="evidence" value="ECO:0007669"/>
    <property type="project" value="TreeGrafter"/>
</dbReference>
<dbReference type="Pfam" id="PF13715">
    <property type="entry name" value="CarbopepD_reg_2"/>
    <property type="match status" value="1"/>
</dbReference>
<comment type="caution">
    <text evidence="1">The sequence shown here is derived from an EMBL/GenBank/DDBJ whole genome shotgun (WGS) entry which is preliminary data.</text>
</comment>
<dbReference type="AlphaFoldDB" id="A0A8S3YKA8"/>
<dbReference type="Proteomes" id="UP000678393">
    <property type="component" value="Unassembled WGS sequence"/>
</dbReference>
<feature type="non-terminal residue" evidence="1">
    <location>
        <position position="1"/>
    </location>
</feature>
<dbReference type="PANTHER" id="PTHR11532:SF57">
    <property type="entry name" value="CARBOXYPEPTIDASE D, B"/>
    <property type="match status" value="1"/>
</dbReference>
<dbReference type="GO" id="GO:0016485">
    <property type="term" value="P:protein processing"/>
    <property type="evidence" value="ECO:0007669"/>
    <property type="project" value="TreeGrafter"/>
</dbReference>
<evidence type="ECO:0000313" key="1">
    <source>
        <dbReference type="EMBL" id="CAG5115881.1"/>
    </source>
</evidence>
<gene>
    <name evidence="1" type="ORF">CUNI_LOCUS1439</name>
</gene>
<reference evidence="1" key="1">
    <citation type="submission" date="2021-04" db="EMBL/GenBank/DDBJ databases">
        <authorList>
            <consortium name="Molecular Ecology Group"/>
        </authorList>
    </citation>
    <scope>NUCLEOTIDE SEQUENCE</scope>
</reference>
<dbReference type="PANTHER" id="PTHR11532">
    <property type="entry name" value="PROTEASE M14 CARBOXYPEPTIDASE"/>
    <property type="match status" value="1"/>
</dbReference>
<protein>
    <recommendedName>
        <fullName evidence="3">Carboxypeptidase D</fullName>
    </recommendedName>
</protein>
<feature type="non-terminal residue" evidence="1">
    <location>
        <position position="142"/>
    </location>
</feature>
<evidence type="ECO:0008006" key="3">
    <source>
        <dbReference type="Google" id="ProtNLM"/>
    </source>
</evidence>
<dbReference type="GO" id="GO:0004181">
    <property type="term" value="F:metallocarboxypeptidase activity"/>
    <property type="evidence" value="ECO:0007669"/>
    <property type="project" value="TreeGrafter"/>
</dbReference>
<dbReference type="Gene3D" id="2.60.40.1120">
    <property type="entry name" value="Carboxypeptidase-like, regulatory domain"/>
    <property type="match status" value="1"/>
</dbReference>
<sequence length="142" mass="16107">SYLHNHEHCAAVEINLGCCRYPPPEQLTQMWQQVQQALMSVIYEARKGIFGVVVDEDSKVPLPKVRVEAVPSGYIQYTDDQGRFAFYLPNGTYTLKTMAVGHRDTQMDVRVLLGPNAREVMVFMNSRTWLLGMSPMLTVTIV</sequence>
<dbReference type="Gene3D" id="3.40.630.10">
    <property type="entry name" value="Zn peptidases"/>
    <property type="match status" value="1"/>
</dbReference>
<evidence type="ECO:0000313" key="2">
    <source>
        <dbReference type="Proteomes" id="UP000678393"/>
    </source>
</evidence>
<accession>A0A8S3YKA8</accession>
<organism evidence="1 2">
    <name type="scientific">Candidula unifasciata</name>
    <dbReference type="NCBI Taxonomy" id="100452"/>
    <lineage>
        <taxon>Eukaryota</taxon>
        <taxon>Metazoa</taxon>
        <taxon>Spiralia</taxon>
        <taxon>Lophotrochozoa</taxon>
        <taxon>Mollusca</taxon>
        <taxon>Gastropoda</taxon>
        <taxon>Heterobranchia</taxon>
        <taxon>Euthyneura</taxon>
        <taxon>Panpulmonata</taxon>
        <taxon>Eupulmonata</taxon>
        <taxon>Stylommatophora</taxon>
        <taxon>Helicina</taxon>
        <taxon>Helicoidea</taxon>
        <taxon>Geomitridae</taxon>
        <taxon>Candidula</taxon>
    </lineage>
</organism>
<dbReference type="OrthoDB" id="10420535at2759"/>
<dbReference type="GO" id="GO:0005615">
    <property type="term" value="C:extracellular space"/>
    <property type="evidence" value="ECO:0007669"/>
    <property type="project" value="TreeGrafter"/>
</dbReference>
<dbReference type="InterPro" id="IPR008969">
    <property type="entry name" value="CarboxyPept-like_regulatory"/>
</dbReference>